<gene>
    <name evidence="2" type="ORF">HXX76_010053</name>
</gene>
<organism evidence="2 3">
    <name type="scientific">Chlamydomonas incerta</name>
    <dbReference type="NCBI Taxonomy" id="51695"/>
    <lineage>
        <taxon>Eukaryota</taxon>
        <taxon>Viridiplantae</taxon>
        <taxon>Chlorophyta</taxon>
        <taxon>core chlorophytes</taxon>
        <taxon>Chlorophyceae</taxon>
        <taxon>CS clade</taxon>
        <taxon>Chlamydomonadales</taxon>
        <taxon>Chlamydomonadaceae</taxon>
        <taxon>Chlamydomonas</taxon>
    </lineage>
</organism>
<feature type="compositionally biased region" description="Low complexity" evidence="1">
    <location>
        <begin position="784"/>
        <end position="798"/>
    </location>
</feature>
<proteinExistence type="predicted"/>
<evidence type="ECO:0000256" key="1">
    <source>
        <dbReference type="SAM" id="MobiDB-lite"/>
    </source>
</evidence>
<accession>A0A835T147</accession>
<dbReference type="Proteomes" id="UP000650467">
    <property type="component" value="Unassembled WGS sequence"/>
</dbReference>
<feature type="compositionally biased region" description="Low complexity" evidence="1">
    <location>
        <begin position="564"/>
        <end position="584"/>
    </location>
</feature>
<feature type="region of interest" description="Disordered" evidence="1">
    <location>
        <begin position="781"/>
        <end position="801"/>
    </location>
</feature>
<feature type="region of interest" description="Disordered" evidence="1">
    <location>
        <begin position="385"/>
        <end position="584"/>
    </location>
</feature>
<feature type="region of interest" description="Disordered" evidence="1">
    <location>
        <begin position="656"/>
        <end position="741"/>
    </location>
</feature>
<sequence>MSHVTTSSDPLSVEVAELLQRTDTMLSGSSAAGRALSENGRSFGPSAGGQGSVSRGGALGGGASAVGGGGDALSEAASRMRSSYDVARSKLSLFKKTASFKEPLSVDIPASHPDAPTPRFSPLSPSRVGGGGTAGSVALTDPSIERILDRSASMSLPSPHRAGGGASGGGGGGRTYNSFAGLQDMVSMVDEMVTTAPTSPKPLGAFGGAGLGRTAGRLGAGGGGTSSIGGGASKGSGVGLSSDGLRSPGVGLRPFSRFGGSATPSPRSPLRKSPGLGGATVPAASPGAKGGSSRRAQLLGLLGKDLAAPYEVVKFKTDVGAQGARPPANLAALAGNLQEKFDRVNRKLKNWELVETAASERFNNAMDAALDAMFARVNLAWPTASDGAAGAPTPAATSAAAAAPAAKPSSRAASARSADARPRSAPRGSSGDADPDVRVTVGRGRHRNGSGSGRDRHPSARYDDPDMETPSSTTTSSSGASRHGEDWEDEDAAEASSGSADSESDTEELKDGTRRSGGSKLRKADGRRADRRQHERSGSAGKAGRRRGHSAGASGGHSLRETQQHQQHQPHQQPPAQQYFPGAAGAGAQAGYPVAGNGYAQGMWSGAVSSPQYPQYGGGHSYPLPSSPPVGLGAGMLLQPPTSPRPPVGTLPVGMSGPGPLLTHMLGSPPPPPPPAAASAGSQPQWHSTLSVPSGSGHVGLTSAYPQPGMSSHWPTQPLAVASPPPHYGAGAPAPSSPLSWSHQLLPAQTHAQTSASWVAAPAAPHYPPAGCVYAPQFAVSPAHQPQPQQHPQQQQQHMGASLGSVSALGTMSFYAYPGHTAAALGAPPSPPTQPYAANGQYAAPGAQRPYQQQPYQHTAAPHQQSPGSWPAIGPTPATPADPYMAFNVSPQSPTAHKPPSGQAFAQDQRMSYAQHLLYAYGR</sequence>
<feature type="compositionally biased region" description="Low complexity" evidence="1">
    <location>
        <begin position="728"/>
        <end position="740"/>
    </location>
</feature>
<comment type="caution">
    <text evidence="2">The sequence shown here is derived from an EMBL/GenBank/DDBJ whole genome shotgun (WGS) entry which is preliminary data.</text>
</comment>
<evidence type="ECO:0000313" key="2">
    <source>
        <dbReference type="EMBL" id="KAG2430530.1"/>
    </source>
</evidence>
<feature type="region of interest" description="Disordered" evidence="1">
    <location>
        <begin position="847"/>
        <end position="868"/>
    </location>
</feature>
<dbReference type="OrthoDB" id="549487at2759"/>
<protein>
    <submittedName>
        <fullName evidence="2">Uncharacterized protein</fullName>
    </submittedName>
</protein>
<feature type="compositionally biased region" description="Basic and acidic residues" evidence="1">
    <location>
        <begin position="453"/>
        <end position="464"/>
    </location>
</feature>
<feature type="compositionally biased region" description="Low complexity" evidence="1">
    <location>
        <begin position="385"/>
        <end position="432"/>
    </location>
</feature>
<feature type="compositionally biased region" description="Gly residues" evidence="1">
    <location>
        <begin position="162"/>
        <end position="174"/>
    </location>
</feature>
<feature type="region of interest" description="Disordered" evidence="1">
    <location>
        <begin position="217"/>
        <end position="293"/>
    </location>
</feature>
<feature type="region of interest" description="Disordered" evidence="1">
    <location>
        <begin position="105"/>
        <end position="175"/>
    </location>
</feature>
<feature type="compositionally biased region" description="Basic and acidic residues" evidence="1">
    <location>
        <begin position="522"/>
        <end position="537"/>
    </location>
</feature>
<evidence type="ECO:0000313" key="3">
    <source>
        <dbReference type="Proteomes" id="UP000650467"/>
    </source>
</evidence>
<dbReference type="AlphaFoldDB" id="A0A835T147"/>
<feature type="region of interest" description="Disordered" evidence="1">
    <location>
        <begin position="29"/>
        <end position="55"/>
    </location>
</feature>
<feature type="region of interest" description="Disordered" evidence="1">
    <location>
        <begin position="887"/>
        <end position="906"/>
    </location>
</feature>
<feature type="compositionally biased region" description="Gly residues" evidence="1">
    <location>
        <begin position="217"/>
        <end position="238"/>
    </location>
</feature>
<keyword evidence="3" id="KW-1185">Reference proteome</keyword>
<reference evidence="2" key="1">
    <citation type="journal article" date="2020" name="bioRxiv">
        <title>Comparative genomics of Chlamydomonas.</title>
        <authorList>
            <person name="Craig R.J."/>
            <person name="Hasan A.R."/>
            <person name="Ness R.W."/>
            <person name="Keightley P.D."/>
        </authorList>
    </citation>
    <scope>NUCLEOTIDE SEQUENCE</scope>
    <source>
        <strain evidence="2">SAG 7.73</strain>
    </source>
</reference>
<name>A0A835T147_CHLIN</name>
<feature type="compositionally biased region" description="Polar residues" evidence="1">
    <location>
        <begin position="850"/>
        <end position="868"/>
    </location>
</feature>
<dbReference type="EMBL" id="JAEHOC010000027">
    <property type="protein sequence ID" value="KAG2430530.1"/>
    <property type="molecule type" value="Genomic_DNA"/>
</dbReference>